<dbReference type="GO" id="GO:0003723">
    <property type="term" value="F:RNA binding"/>
    <property type="evidence" value="ECO:0007669"/>
    <property type="project" value="InterPro"/>
</dbReference>
<proteinExistence type="predicted"/>
<dbReference type="InterPro" id="IPR050180">
    <property type="entry name" value="RNR_Ribonuclease"/>
</dbReference>
<feature type="region of interest" description="Disordered" evidence="1">
    <location>
        <begin position="45"/>
        <end position="82"/>
    </location>
</feature>
<dbReference type="RefSeq" id="XP_005646932.1">
    <property type="nucleotide sequence ID" value="XM_005646875.1"/>
</dbReference>
<dbReference type="KEGG" id="csl:COCSUDRAFT_29666"/>
<evidence type="ECO:0000256" key="1">
    <source>
        <dbReference type="SAM" id="MobiDB-lite"/>
    </source>
</evidence>
<dbReference type="OrthoDB" id="2285229at2759"/>
<gene>
    <name evidence="3" type="ORF">COCSUDRAFT_29666</name>
</gene>
<dbReference type="STRING" id="574566.I0YVG9"/>
<dbReference type="Pfam" id="PF23163">
    <property type="entry name" value="CSD_RNase_II"/>
    <property type="match status" value="1"/>
</dbReference>
<dbReference type="SMART" id="SM00955">
    <property type="entry name" value="RNB"/>
    <property type="match status" value="1"/>
</dbReference>
<keyword evidence="4" id="KW-1185">Reference proteome</keyword>
<dbReference type="InterPro" id="IPR012340">
    <property type="entry name" value="NA-bd_OB-fold"/>
</dbReference>
<evidence type="ECO:0000259" key="2">
    <source>
        <dbReference type="SMART" id="SM00955"/>
    </source>
</evidence>
<evidence type="ECO:0000313" key="4">
    <source>
        <dbReference type="Proteomes" id="UP000007264"/>
    </source>
</evidence>
<dbReference type="InterPro" id="IPR001900">
    <property type="entry name" value="RNase_II/R"/>
</dbReference>
<dbReference type="Proteomes" id="UP000007264">
    <property type="component" value="Unassembled WGS sequence"/>
</dbReference>
<dbReference type="AlphaFoldDB" id="I0YVG9"/>
<dbReference type="eggNOG" id="KOG2102">
    <property type="taxonomic scope" value="Eukaryota"/>
</dbReference>
<dbReference type="InterPro" id="IPR057324">
    <property type="entry name" value="WH_RNase_II"/>
</dbReference>
<evidence type="ECO:0000313" key="3">
    <source>
        <dbReference type="EMBL" id="EIE22388.1"/>
    </source>
</evidence>
<accession>I0YVG9</accession>
<name>I0YVG9_COCSC</name>
<dbReference type="PANTHER" id="PTHR23355:SF42">
    <property type="entry name" value="RIBONUCLEASE II, CHLOROPLASTIC_MITOCHONDRIAL"/>
    <property type="match status" value="1"/>
</dbReference>
<dbReference type="PANTHER" id="PTHR23355">
    <property type="entry name" value="RIBONUCLEASE"/>
    <property type="match status" value="1"/>
</dbReference>
<protein>
    <submittedName>
        <fullName evidence="3">RNB-domain-containing protein</fullName>
    </submittedName>
</protein>
<feature type="compositionally biased region" description="Polar residues" evidence="1">
    <location>
        <begin position="45"/>
        <end position="54"/>
    </location>
</feature>
<dbReference type="GeneID" id="17040374"/>
<dbReference type="EMBL" id="AGSI01000010">
    <property type="protein sequence ID" value="EIE22388.1"/>
    <property type="molecule type" value="Genomic_DNA"/>
</dbReference>
<organism evidence="3 4">
    <name type="scientific">Coccomyxa subellipsoidea (strain C-169)</name>
    <name type="common">Green microalga</name>
    <dbReference type="NCBI Taxonomy" id="574566"/>
    <lineage>
        <taxon>Eukaryota</taxon>
        <taxon>Viridiplantae</taxon>
        <taxon>Chlorophyta</taxon>
        <taxon>core chlorophytes</taxon>
        <taxon>Trebouxiophyceae</taxon>
        <taxon>Trebouxiophyceae incertae sedis</taxon>
        <taxon>Coccomyxaceae</taxon>
        <taxon>Coccomyxa</taxon>
        <taxon>Coccomyxa subellipsoidea</taxon>
    </lineage>
</organism>
<dbReference type="GO" id="GO:0000932">
    <property type="term" value="C:P-body"/>
    <property type="evidence" value="ECO:0007669"/>
    <property type="project" value="TreeGrafter"/>
</dbReference>
<dbReference type="GO" id="GO:0000175">
    <property type="term" value="F:3'-5'-RNA exonuclease activity"/>
    <property type="evidence" value="ECO:0007669"/>
    <property type="project" value="TreeGrafter"/>
</dbReference>
<feature type="domain" description="RNB" evidence="2">
    <location>
        <begin position="455"/>
        <end position="752"/>
    </location>
</feature>
<dbReference type="SUPFAM" id="SSF50249">
    <property type="entry name" value="Nucleic acid-binding proteins"/>
    <property type="match status" value="1"/>
</dbReference>
<reference evidence="3 4" key="1">
    <citation type="journal article" date="2012" name="Genome Biol.">
        <title>The genome of the polar eukaryotic microalga coccomyxa subellipsoidea reveals traits of cold adaptation.</title>
        <authorList>
            <person name="Blanc G."/>
            <person name="Agarkova I."/>
            <person name="Grimwood J."/>
            <person name="Kuo A."/>
            <person name="Brueggeman A."/>
            <person name="Dunigan D."/>
            <person name="Gurnon J."/>
            <person name="Ladunga I."/>
            <person name="Lindquist E."/>
            <person name="Lucas S."/>
            <person name="Pangilinan J."/>
            <person name="Proschold T."/>
            <person name="Salamov A."/>
            <person name="Schmutz J."/>
            <person name="Weeks D."/>
            <person name="Yamada T."/>
            <person name="Claverie J.M."/>
            <person name="Grigoriev I."/>
            <person name="Van Etten J."/>
            <person name="Lomsadze A."/>
            <person name="Borodovsky M."/>
        </authorList>
    </citation>
    <scope>NUCLEOTIDE SEQUENCE [LARGE SCALE GENOMIC DNA]</scope>
    <source>
        <strain evidence="3 4">C-169</strain>
    </source>
</reference>
<dbReference type="Pfam" id="PF25255">
    <property type="entry name" value="WHD_RNase_II"/>
    <property type="match status" value="1"/>
</dbReference>
<dbReference type="InterPro" id="IPR056403">
    <property type="entry name" value="RNase_II_barrel"/>
</dbReference>
<dbReference type="GO" id="GO:0006402">
    <property type="term" value="P:mRNA catabolic process"/>
    <property type="evidence" value="ECO:0007669"/>
    <property type="project" value="TreeGrafter"/>
</dbReference>
<sequence length="929" mass="100682">MPRRLKALRPLLTDPGMSAAGLFGTLTGPLSRTALPTASGAYGANSFSSSQSHSIDGPSPSVGGPVHKRRPTSGSTSCASPLGRSRGYNSCASYSSVAYPSAVQGLPEAVQSRQLSANAPEFIPRGPTHLRSMRRLWEPREAPTAVRPVPSSSCRMYSSSSGRQSAAAAAVAAPSADEPAEGRLIEFQKDSKSGLALLLKKDGKRNWSAVDTRGTVYSLRPQQVAYVLPGEGYTQQDLETISTAAQAACSDDKLMELAWEVVTGSDETYDVPGMAELLFGEVTVSNAYAAHRLLNEDRTYFKQVNRGPPRFQPRSQTEVKSIQAKTAADAKVRRATSFVDADEGQGVILSVKIRLEVYPSKRTKFRHWTTLFSTFDLAKAAGLMPGNGGAAALLGRIGVWGPHDNIGLRQLNLTREFPAALQARPLPTHLCRHFCHSHLSFCHIHPPLDVDEANRLDLTHLPVVTIDDAGTTEVDDGLSVEFLEGGRARLWVHVADPTRYIRPEDTLDLEARRRGSTMYLPTGAIFMFPGQLATGPFSLRQGEPCCALSISAELSPDGELSAHSVAATRITPTHRMTYDQVDAAIASGELPPDLCALLQASEARAAWRTRQGAASITLDECEVRVADPRAPNPRVTLERLQTGTSAARTLVSEMMIMAGQVAATVGQEAGLPLPYRGQAKAVLPTEEELKGVPEGPCRAVLLRSRMVRGIATTHDALPHAGLGLPAYVQVTSPIRRYSDMLAHWQLKARLHSPLPLHPLTLNSIDQNFGPAMMRKLLGRKIRPPVVLDDVTSNVREHITLEREINNYWLAKYFEAEKAADPTRTWPALLLHWIRQDTGLAQVQLEESALETVVRIDRPARVGERLLLSCVAADPPAGMYRLEEAYQLPFQAEDGTLAYLGEPGEGDEEAGSTAEVVGEEEVVSLGVAHV</sequence>
<dbReference type="Pfam" id="PF00773">
    <property type="entry name" value="RNB"/>
    <property type="match status" value="1"/>
</dbReference>
<comment type="caution">
    <text evidence="3">The sequence shown here is derived from an EMBL/GenBank/DDBJ whole genome shotgun (WGS) entry which is preliminary data.</text>
</comment>